<organism evidence="2 3">
    <name type="scientific">Pseudomonas granadensis</name>
    <dbReference type="NCBI Taxonomy" id="1421430"/>
    <lineage>
        <taxon>Bacteria</taxon>
        <taxon>Pseudomonadati</taxon>
        <taxon>Pseudomonadota</taxon>
        <taxon>Gammaproteobacteria</taxon>
        <taxon>Pseudomonadales</taxon>
        <taxon>Pseudomonadaceae</taxon>
        <taxon>Pseudomonas</taxon>
    </lineage>
</organism>
<evidence type="ECO:0000313" key="3">
    <source>
        <dbReference type="Proteomes" id="UP000663686"/>
    </source>
</evidence>
<sequence length="103" mass="11313">MRIDGVSSQSYPIKRKPRKGPVTVDESLDDIDGELEFPTEEQLAARAAAKATAQRLSNLPARQQDMIYHRAMSKSVAVALASYLSTAGFVDWDADVLGLDLYI</sequence>
<reference evidence="2 3" key="1">
    <citation type="submission" date="2021-03" db="EMBL/GenBank/DDBJ databases">
        <title>P. granadensis CT364 genome publication.</title>
        <authorList>
            <person name="Stach J."/>
            <person name="Montero-Calasanz Md.C."/>
        </authorList>
    </citation>
    <scope>NUCLEOTIDE SEQUENCE [LARGE SCALE GENOMIC DNA]</scope>
    <source>
        <strain evidence="2 3">CT364</strain>
    </source>
</reference>
<dbReference type="Proteomes" id="UP000663686">
    <property type="component" value="Chromosome"/>
</dbReference>
<name>A0ABX7GJA7_9PSED</name>
<accession>A0ABX7GJA7</accession>
<gene>
    <name evidence="2" type="ORF">JN757_06420</name>
</gene>
<keyword evidence="3" id="KW-1185">Reference proteome</keyword>
<feature type="compositionally biased region" description="Polar residues" evidence="1">
    <location>
        <begin position="1"/>
        <end position="11"/>
    </location>
</feature>
<evidence type="ECO:0000313" key="2">
    <source>
        <dbReference type="EMBL" id="QRK85403.1"/>
    </source>
</evidence>
<evidence type="ECO:0000256" key="1">
    <source>
        <dbReference type="SAM" id="MobiDB-lite"/>
    </source>
</evidence>
<proteinExistence type="predicted"/>
<protein>
    <submittedName>
        <fullName evidence="2">Uncharacterized protein</fullName>
    </submittedName>
</protein>
<feature type="region of interest" description="Disordered" evidence="1">
    <location>
        <begin position="1"/>
        <end position="25"/>
    </location>
</feature>
<dbReference type="RefSeq" id="WP_203420908.1">
    <property type="nucleotide sequence ID" value="NZ_CP069352.1"/>
</dbReference>
<dbReference type="EMBL" id="CP069352">
    <property type="protein sequence ID" value="QRK85403.1"/>
    <property type="molecule type" value="Genomic_DNA"/>
</dbReference>